<dbReference type="EMBL" id="AOLV01000009">
    <property type="protein sequence ID" value="EPX87121.1"/>
    <property type="molecule type" value="Genomic_DNA"/>
</dbReference>
<comment type="caution">
    <text evidence="1">The sequence shown here is derived from an EMBL/GenBank/DDBJ whole genome shotgun (WGS) entry which is preliminary data.</text>
</comment>
<dbReference type="HOGENOM" id="CLU_1843639_0_0_5"/>
<organism evidence="1 2">
    <name type="scientific">Rubellimicrobium thermophilum DSM 16684</name>
    <dbReference type="NCBI Taxonomy" id="1123069"/>
    <lineage>
        <taxon>Bacteria</taxon>
        <taxon>Pseudomonadati</taxon>
        <taxon>Pseudomonadota</taxon>
        <taxon>Alphaproteobacteria</taxon>
        <taxon>Rhodobacterales</taxon>
        <taxon>Roseobacteraceae</taxon>
        <taxon>Rubellimicrobium</taxon>
    </lineage>
</organism>
<proteinExistence type="predicted"/>
<gene>
    <name evidence="1" type="ORF">ruthe_00791</name>
</gene>
<protein>
    <submittedName>
        <fullName evidence="1">Uncharacterized protein</fullName>
    </submittedName>
</protein>
<keyword evidence="2" id="KW-1185">Reference proteome</keyword>
<reference evidence="1 2" key="1">
    <citation type="journal article" date="2013" name="Stand. Genomic Sci.">
        <title>Genome sequence of the reddish-pigmented Rubellimicrobium thermophilum type strain (DSM 16684(T)), a member of the Roseobacter clade.</title>
        <authorList>
            <person name="Fiebig A."/>
            <person name="Riedel T."/>
            <person name="Gronow S."/>
            <person name="Petersen J."/>
            <person name="Klenk H.P."/>
            <person name="Goker M."/>
        </authorList>
    </citation>
    <scope>NUCLEOTIDE SEQUENCE [LARGE SCALE GENOMIC DNA]</scope>
    <source>
        <strain evidence="1 2">DSM 16684</strain>
    </source>
</reference>
<sequence>MRCDGLAHGIVHALHHVRLQKGIAIEERERAFLLRQTGRGEIGRMRDAAQEVPGPCGGLLAAIAQPQHHQRIREPRNPQADASLGLRFGRLLGQRKAGQVHHIVQHAHGDRDQILQLLRVDSRLRAERIAHQPREVDRA</sequence>
<name>S9R0J3_9RHOB</name>
<accession>S9R0J3</accession>
<evidence type="ECO:0000313" key="2">
    <source>
        <dbReference type="Proteomes" id="UP000015346"/>
    </source>
</evidence>
<dbReference type="Proteomes" id="UP000015346">
    <property type="component" value="Unassembled WGS sequence"/>
</dbReference>
<dbReference type="AlphaFoldDB" id="S9R0J3"/>
<evidence type="ECO:0000313" key="1">
    <source>
        <dbReference type="EMBL" id="EPX87121.1"/>
    </source>
</evidence>